<comment type="caution">
    <text evidence="1">The sequence shown here is derived from an EMBL/GenBank/DDBJ whole genome shotgun (WGS) entry which is preliminary data.</text>
</comment>
<reference evidence="1" key="1">
    <citation type="journal article" date="2015" name="Nature">
        <title>Complex archaea that bridge the gap between prokaryotes and eukaryotes.</title>
        <authorList>
            <person name="Spang A."/>
            <person name="Saw J.H."/>
            <person name="Jorgensen S.L."/>
            <person name="Zaremba-Niedzwiedzka K."/>
            <person name="Martijn J."/>
            <person name="Lind A.E."/>
            <person name="van Eijk R."/>
            <person name="Schleper C."/>
            <person name="Guy L."/>
            <person name="Ettema T.J."/>
        </authorList>
    </citation>
    <scope>NUCLEOTIDE SEQUENCE</scope>
</reference>
<dbReference type="EMBL" id="LAZR01003174">
    <property type="protein sequence ID" value="KKN21161.1"/>
    <property type="molecule type" value="Genomic_DNA"/>
</dbReference>
<dbReference type="AlphaFoldDB" id="A0A0F9R784"/>
<organism evidence="1">
    <name type="scientific">marine sediment metagenome</name>
    <dbReference type="NCBI Taxonomy" id="412755"/>
    <lineage>
        <taxon>unclassified sequences</taxon>
        <taxon>metagenomes</taxon>
        <taxon>ecological metagenomes</taxon>
    </lineage>
</organism>
<proteinExistence type="predicted"/>
<accession>A0A0F9R784</accession>
<protein>
    <submittedName>
        <fullName evidence="1">Uncharacterized protein</fullName>
    </submittedName>
</protein>
<gene>
    <name evidence="1" type="ORF">LCGC14_0928170</name>
</gene>
<evidence type="ECO:0000313" key="1">
    <source>
        <dbReference type="EMBL" id="KKN21161.1"/>
    </source>
</evidence>
<sequence length="130" mass="14191">MVGSPNQFGIPENSTELSTTFSIPGEGGKTRFINAPTIFGGRLLSPREAIPLAIQRMEAGDREGIFEFDTMEKALTAAQKRSDDLGKLGMRLNALPPELGLGNNPELFRSPVGRLPESELINQLLQAIRR</sequence>
<name>A0A0F9R784_9ZZZZ</name>